<proteinExistence type="predicted"/>
<reference evidence="1 2" key="1">
    <citation type="journal article" date="2015" name="Proc. Natl. Acad. Sci. U.S.A.">
        <title>The resurrection genome of Boea hygrometrica: A blueprint for survival of dehydration.</title>
        <authorList>
            <person name="Xiao L."/>
            <person name="Yang G."/>
            <person name="Zhang L."/>
            <person name="Yang X."/>
            <person name="Zhao S."/>
            <person name="Ji Z."/>
            <person name="Zhou Q."/>
            <person name="Hu M."/>
            <person name="Wang Y."/>
            <person name="Chen M."/>
            <person name="Xu Y."/>
            <person name="Jin H."/>
            <person name="Xiao X."/>
            <person name="Hu G."/>
            <person name="Bao F."/>
            <person name="Hu Y."/>
            <person name="Wan P."/>
            <person name="Li L."/>
            <person name="Deng X."/>
            <person name="Kuang T."/>
            <person name="Xiang C."/>
            <person name="Zhu J.K."/>
            <person name="Oliver M.J."/>
            <person name="He Y."/>
        </authorList>
    </citation>
    <scope>NUCLEOTIDE SEQUENCE [LARGE SCALE GENOMIC DNA]</scope>
    <source>
        <strain evidence="2">cv. XS01</strain>
    </source>
</reference>
<sequence>MNCFGERAVTSRWSFCLRELWSAGELLRRRLDKLERCRFEVLSRECLLFATADFIEGKELVPADRYILVLSAALIISRRWN</sequence>
<gene>
    <name evidence="1" type="ORF">F511_42084</name>
</gene>
<keyword evidence="2" id="KW-1185">Reference proteome</keyword>
<evidence type="ECO:0000313" key="1">
    <source>
        <dbReference type="EMBL" id="KZV37585.1"/>
    </source>
</evidence>
<dbReference type="Proteomes" id="UP000250235">
    <property type="component" value="Unassembled WGS sequence"/>
</dbReference>
<protein>
    <submittedName>
        <fullName evidence="1">Uncharacterized protein</fullName>
    </submittedName>
</protein>
<name>A0A2Z7BZY9_9LAMI</name>
<organism evidence="1 2">
    <name type="scientific">Dorcoceras hygrometricum</name>
    <dbReference type="NCBI Taxonomy" id="472368"/>
    <lineage>
        <taxon>Eukaryota</taxon>
        <taxon>Viridiplantae</taxon>
        <taxon>Streptophyta</taxon>
        <taxon>Embryophyta</taxon>
        <taxon>Tracheophyta</taxon>
        <taxon>Spermatophyta</taxon>
        <taxon>Magnoliopsida</taxon>
        <taxon>eudicotyledons</taxon>
        <taxon>Gunneridae</taxon>
        <taxon>Pentapetalae</taxon>
        <taxon>asterids</taxon>
        <taxon>lamiids</taxon>
        <taxon>Lamiales</taxon>
        <taxon>Gesneriaceae</taxon>
        <taxon>Didymocarpoideae</taxon>
        <taxon>Trichosporeae</taxon>
        <taxon>Loxocarpinae</taxon>
        <taxon>Dorcoceras</taxon>
    </lineage>
</organism>
<evidence type="ECO:0000313" key="2">
    <source>
        <dbReference type="Proteomes" id="UP000250235"/>
    </source>
</evidence>
<dbReference type="AlphaFoldDB" id="A0A2Z7BZY9"/>
<accession>A0A2Z7BZY9</accession>
<dbReference type="EMBL" id="KV002602">
    <property type="protein sequence ID" value="KZV37585.1"/>
    <property type="molecule type" value="Genomic_DNA"/>
</dbReference>